<reference evidence="8" key="2">
    <citation type="submission" date="2024-10" db="UniProtKB">
        <authorList>
            <consortium name="EnsemblProtists"/>
        </authorList>
    </citation>
    <scope>IDENTIFICATION</scope>
</reference>
<evidence type="ECO:0000256" key="2">
    <source>
        <dbReference type="ARBA" id="ARBA00022448"/>
    </source>
</evidence>
<feature type="transmembrane region" description="Helical" evidence="6">
    <location>
        <begin position="99"/>
        <end position="115"/>
    </location>
</feature>
<keyword evidence="3 6" id="KW-0812">Transmembrane</keyword>
<name>A0A0D3K181_EMIH1</name>
<dbReference type="InterPro" id="IPR011701">
    <property type="entry name" value="MFS"/>
</dbReference>
<dbReference type="GO" id="GO:0022857">
    <property type="term" value="F:transmembrane transporter activity"/>
    <property type="evidence" value="ECO:0007669"/>
    <property type="project" value="InterPro"/>
</dbReference>
<dbReference type="GeneID" id="17274789"/>
<dbReference type="eggNOG" id="KOG2615">
    <property type="taxonomic scope" value="Eukaryota"/>
</dbReference>
<dbReference type="Pfam" id="PF07690">
    <property type="entry name" value="MFS_1"/>
    <property type="match status" value="1"/>
</dbReference>
<keyword evidence="9" id="KW-1185">Reference proteome</keyword>
<evidence type="ECO:0000313" key="8">
    <source>
        <dbReference type="EnsemblProtists" id="EOD29516"/>
    </source>
</evidence>
<dbReference type="InterPro" id="IPR020846">
    <property type="entry name" value="MFS_dom"/>
</dbReference>
<feature type="transmembrane region" description="Helical" evidence="6">
    <location>
        <begin position="372"/>
        <end position="391"/>
    </location>
</feature>
<dbReference type="OMA" id="VIMDMAY"/>
<dbReference type="HOGENOM" id="CLU_550350_0_0_1"/>
<organism evidence="8 9">
    <name type="scientific">Emiliania huxleyi (strain CCMP1516)</name>
    <dbReference type="NCBI Taxonomy" id="280463"/>
    <lineage>
        <taxon>Eukaryota</taxon>
        <taxon>Haptista</taxon>
        <taxon>Haptophyta</taxon>
        <taxon>Prymnesiophyceae</taxon>
        <taxon>Isochrysidales</taxon>
        <taxon>Noelaerhabdaceae</taxon>
        <taxon>Emiliania</taxon>
    </lineage>
</organism>
<feature type="transmembrane region" description="Helical" evidence="6">
    <location>
        <begin position="258"/>
        <end position="283"/>
    </location>
</feature>
<protein>
    <recommendedName>
        <fullName evidence="7">Major facilitator superfamily (MFS) profile domain-containing protein</fullName>
    </recommendedName>
</protein>
<evidence type="ECO:0000256" key="1">
    <source>
        <dbReference type="ARBA" id="ARBA00004141"/>
    </source>
</evidence>
<dbReference type="GO" id="GO:0016020">
    <property type="term" value="C:membrane"/>
    <property type="evidence" value="ECO:0007669"/>
    <property type="project" value="UniProtKB-SubCell"/>
</dbReference>
<dbReference type="Proteomes" id="UP000013827">
    <property type="component" value="Unassembled WGS sequence"/>
</dbReference>
<feature type="transmembrane region" description="Helical" evidence="6">
    <location>
        <begin position="36"/>
        <end position="58"/>
    </location>
</feature>
<reference evidence="9" key="1">
    <citation type="journal article" date="2013" name="Nature">
        <title>Pan genome of the phytoplankton Emiliania underpins its global distribution.</title>
        <authorList>
            <person name="Read B.A."/>
            <person name="Kegel J."/>
            <person name="Klute M.J."/>
            <person name="Kuo A."/>
            <person name="Lefebvre S.C."/>
            <person name="Maumus F."/>
            <person name="Mayer C."/>
            <person name="Miller J."/>
            <person name="Monier A."/>
            <person name="Salamov A."/>
            <person name="Young J."/>
            <person name="Aguilar M."/>
            <person name="Claverie J.M."/>
            <person name="Frickenhaus S."/>
            <person name="Gonzalez K."/>
            <person name="Herman E.K."/>
            <person name="Lin Y.C."/>
            <person name="Napier J."/>
            <person name="Ogata H."/>
            <person name="Sarno A.F."/>
            <person name="Shmutz J."/>
            <person name="Schroeder D."/>
            <person name="de Vargas C."/>
            <person name="Verret F."/>
            <person name="von Dassow P."/>
            <person name="Valentin K."/>
            <person name="Van de Peer Y."/>
            <person name="Wheeler G."/>
            <person name="Dacks J.B."/>
            <person name="Delwiche C.F."/>
            <person name="Dyhrman S.T."/>
            <person name="Glockner G."/>
            <person name="John U."/>
            <person name="Richards T."/>
            <person name="Worden A.Z."/>
            <person name="Zhang X."/>
            <person name="Grigoriev I.V."/>
            <person name="Allen A.E."/>
            <person name="Bidle K."/>
            <person name="Borodovsky M."/>
            <person name="Bowler C."/>
            <person name="Brownlee C."/>
            <person name="Cock J.M."/>
            <person name="Elias M."/>
            <person name="Gladyshev V.N."/>
            <person name="Groth M."/>
            <person name="Guda C."/>
            <person name="Hadaegh A."/>
            <person name="Iglesias-Rodriguez M.D."/>
            <person name="Jenkins J."/>
            <person name="Jones B.M."/>
            <person name="Lawson T."/>
            <person name="Leese F."/>
            <person name="Lindquist E."/>
            <person name="Lobanov A."/>
            <person name="Lomsadze A."/>
            <person name="Malik S.B."/>
            <person name="Marsh M.E."/>
            <person name="Mackinder L."/>
            <person name="Mock T."/>
            <person name="Mueller-Roeber B."/>
            <person name="Pagarete A."/>
            <person name="Parker M."/>
            <person name="Probert I."/>
            <person name="Quesneville H."/>
            <person name="Raines C."/>
            <person name="Rensing S.A."/>
            <person name="Riano-Pachon D.M."/>
            <person name="Richier S."/>
            <person name="Rokitta S."/>
            <person name="Shiraiwa Y."/>
            <person name="Soanes D.M."/>
            <person name="van der Giezen M."/>
            <person name="Wahlund T.M."/>
            <person name="Williams B."/>
            <person name="Wilson W."/>
            <person name="Wolfe G."/>
            <person name="Wurch L.L."/>
        </authorList>
    </citation>
    <scope>NUCLEOTIDE SEQUENCE</scope>
</reference>
<comment type="subcellular location">
    <subcellularLocation>
        <location evidence="1">Membrane</location>
        <topology evidence="1">Multi-pass membrane protein</topology>
    </subcellularLocation>
</comment>
<feature type="transmembrane region" description="Helical" evidence="6">
    <location>
        <begin position="171"/>
        <end position="193"/>
    </location>
</feature>
<dbReference type="AlphaFoldDB" id="A0A0D3K181"/>
<evidence type="ECO:0000256" key="6">
    <source>
        <dbReference type="SAM" id="Phobius"/>
    </source>
</evidence>
<dbReference type="RefSeq" id="XP_005781945.1">
    <property type="nucleotide sequence ID" value="XM_005781888.1"/>
</dbReference>
<dbReference type="PRINTS" id="PR01035">
    <property type="entry name" value="TCRTETA"/>
</dbReference>
<evidence type="ECO:0000256" key="5">
    <source>
        <dbReference type="ARBA" id="ARBA00023136"/>
    </source>
</evidence>
<keyword evidence="5 6" id="KW-0472">Membrane</keyword>
<feature type="transmembrane region" description="Helical" evidence="6">
    <location>
        <begin position="321"/>
        <end position="341"/>
    </location>
</feature>
<feature type="domain" description="Major facilitator superfamily (MFS) profile" evidence="7">
    <location>
        <begin position="1"/>
        <end position="422"/>
    </location>
</feature>
<accession>A0A0D3K181</accession>
<keyword evidence="4 6" id="KW-1133">Transmembrane helix</keyword>
<evidence type="ECO:0000256" key="3">
    <source>
        <dbReference type="ARBA" id="ARBA00022692"/>
    </source>
</evidence>
<feature type="transmembrane region" description="Helical" evidence="6">
    <location>
        <begin position="295"/>
        <end position="315"/>
    </location>
</feature>
<dbReference type="Gene3D" id="1.20.1250.20">
    <property type="entry name" value="MFS general substrate transporter like domains"/>
    <property type="match status" value="1"/>
</dbReference>
<sequence length="422" mass="42957">MLFVIMCDALNQLVVFPFLPFMIRDQLELAPDDPKLGSLAGFAAAAYNAGQFLGAPLYGTAADRLGRKPVLLVCLMLSGLCILGFAMSSSYAISLGMRSAQGFFSGAVIVGKIVLFDVTTPATEAQVFGMIGLSFAFGYMLGPTIGGVLAQPSAQYPALFGGVALLEAHPYLLPCAATFAFSMVGLAGSLLLLPETHPRLGKGAAPSNARPLLGLDRRTPSRDSQVAGVAAELATYVETLPVWLATPVSGGGLGLSSSSIGVLTAVGGFSLLLTSVSTGFLLGRFGGAYVLHLGYALNALNSAGPPLIALLLGWWAAAPPLLPVAILVVCCCMNMASKSFAFTAVTMLSKGCVPPAVQGLALGVNQSCSSTGLALGPLACGVAYSATVGLVGPQWGAAVFFLALTLVGLGANMLAIGIDSNT</sequence>
<evidence type="ECO:0000313" key="9">
    <source>
        <dbReference type="Proteomes" id="UP000013827"/>
    </source>
</evidence>
<dbReference type="PANTHER" id="PTHR23504:SF15">
    <property type="entry name" value="MAJOR FACILITATOR SUPERFAMILY (MFS) PROFILE DOMAIN-CONTAINING PROTEIN"/>
    <property type="match status" value="1"/>
</dbReference>
<dbReference type="EnsemblProtists" id="EOD29516">
    <property type="protein sequence ID" value="EOD29516"/>
    <property type="gene ID" value="EMIHUDRAFT_113740"/>
</dbReference>
<feature type="transmembrane region" description="Helical" evidence="6">
    <location>
        <begin position="226"/>
        <end position="246"/>
    </location>
</feature>
<dbReference type="PANTHER" id="PTHR23504">
    <property type="entry name" value="MAJOR FACILITATOR SUPERFAMILY DOMAIN-CONTAINING PROTEIN 10"/>
    <property type="match status" value="1"/>
</dbReference>
<dbReference type="PaxDb" id="2903-EOD29516"/>
<keyword evidence="2" id="KW-0813">Transport</keyword>
<proteinExistence type="predicted"/>
<evidence type="ECO:0000256" key="4">
    <source>
        <dbReference type="ARBA" id="ARBA00022989"/>
    </source>
</evidence>
<evidence type="ECO:0000259" key="7">
    <source>
        <dbReference type="PROSITE" id="PS50850"/>
    </source>
</evidence>
<feature type="transmembrane region" description="Helical" evidence="6">
    <location>
        <begin position="70"/>
        <end position="93"/>
    </location>
</feature>
<dbReference type="InterPro" id="IPR036259">
    <property type="entry name" value="MFS_trans_sf"/>
</dbReference>
<feature type="transmembrane region" description="Helical" evidence="6">
    <location>
        <begin position="397"/>
        <end position="418"/>
    </location>
</feature>
<dbReference type="STRING" id="2903.R1F2U2"/>
<dbReference type="PROSITE" id="PS50850">
    <property type="entry name" value="MFS"/>
    <property type="match status" value="1"/>
</dbReference>
<dbReference type="KEGG" id="ehx:EMIHUDRAFT_113740"/>
<dbReference type="InterPro" id="IPR001958">
    <property type="entry name" value="Tet-R_TetA/multi-R_MdtG-like"/>
</dbReference>
<dbReference type="SUPFAM" id="SSF103473">
    <property type="entry name" value="MFS general substrate transporter"/>
    <property type="match status" value="1"/>
</dbReference>
<feature type="transmembrane region" description="Helical" evidence="6">
    <location>
        <begin position="127"/>
        <end position="151"/>
    </location>
</feature>